<evidence type="ECO:0000313" key="12">
    <source>
        <dbReference type="Proteomes" id="UP000516369"/>
    </source>
</evidence>
<gene>
    <name evidence="11" type="ORF">HQ394_13760</name>
</gene>
<feature type="transmembrane region" description="Helical" evidence="10">
    <location>
        <begin position="356"/>
        <end position="377"/>
    </location>
</feature>
<dbReference type="CDD" id="cd01034">
    <property type="entry name" value="EriC_like"/>
    <property type="match status" value="1"/>
</dbReference>
<keyword evidence="7" id="KW-0869">Chloride channel</keyword>
<accession>A0A7H1N3A7</accession>
<evidence type="ECO:0000256" key="9">
    <source>
        <dbReference type="ARBA" id="ARBA00023303"/>
    </source>
</evidence>
<evidence type="ECO:0000256" key="7">
    <source>
        <dbReference type="ARBA" id="ARBA00023173"/>
    </source>
</evidence>
<dbReference type="AlphaFoldDB" id="A0A7H1N3A7"/>
<dbReference type="GO" id="GO:0005254">
    <property type="term" value="F:chloride channel activity"/>
    <property type="evidence" value="ECO:0007669"/>
    <property type="project" value="UniProtKB-KW"/>
</dbReference>
<keyword evidence="4 10" id="KW-1133">Transmembrane helix</keyword>
<keyword evidence="12" id="KW-1185">Reference proteome</keyword>
<dbReference type="PRINTS" id="PR00762">
    <property type="entry name" value="CLCHANNEL"/>
</dbReference>
<dbReference type="InterPro" id="IPR014743">
    <property type="entry name" value="Cl-channel_core"/>
</dbReference>
<evidence type="ECO:0000313" key="11">
    <source>
        <dbReference type="EMBL" id="QNT70193.1"/>
    </source>
</evidence>
<keyword evidence="2" id="KW-0813">Transport</keyword>
<evidence type="ECO:0000256" key="6">
    <source>
        <dbReference type="ARBA" id="ARBA00023136"/>
    </source>
</evidence>
<organism evidence="11 12">
    <name type="scientific">Defluviicoccus vanus</name>
    <dbReference type="NCBI Taxonomy" id="111831"/>
    <lineage>
        <taxon>Bacteria</taxon>
        <taxon>Pseudomonadati</taxon>
        <taxon>Pseudomonadota</taxon>
        <taxon>Alphaproteobacteria</taxon>
        <taxon>Rhodospirillales</taxon>
        <taxon>Rhodospirillaceae</taxon>
        <taxon>Defluviicoccus</taxon>
    </lineage>
</organism>
<dbReference type="KEGG" id="dvn:HQ394_13760"/>
<evidence type="ECO:0000256" key="4">
    <source>
        <dbReference type="ARBA" id="ARBA00022989"/>
    </source>
</evidence>
<keyword evidence="8" id="KW-0868">Chloride</keyword>
<keyword evidence="9" id="KW-0407">Ion channel</keyword>
<name>A0A7H1N3A7_9PROT</name>
<evidence type="ECO:0000256" key="8">
    <source>
        <dbReference type="ARBA" id="ARBA00023214"/>
    </source>
</evidence>
<feature type="transmembrane region" description="Helical" evidence="10">
    <location>
        <begin position="277"/>
        <end position="303"/>
    </location>
</feature>
<dbReference type="GO" id="GO:0034707">
    <property type="term" value="C:chloride channel complex"/>
    <property type="evidence" value="ECO:0007669"/>
    <property type="project" value="UniProtKB-KW"/>
</dbReference>
<feature type="transmembrane region" description="Helical" evidence="10">
    <location>
        <begin position="110"/>
        <end position="130"/>
    </location>
</feature>
<keyword evidence="3 10" id="KW-0812">Transmembrane</keyword>
<feature type="transmembrane region" description="Helical" evidence="10">
    <location>
        <begin position="26"/>
        <end position="45"/>
    </location>
</feature>
<dbReference type="Gene3D" id="1.10.3080.10">
    <property type="entry name" value="Clc chloride channel"/>
    <property type="match status" value="1"/>
</dbReference>
<feature type="transmembrane region" description="Helical" evidence="10">
    <location>
        <begin position="197"/>
        <end position="218"/>
    </location>
</feature>
<comment type="subcellular location">
    <subcellularLocation>
        <location evidence="1">Membrane</location>
        <topology evidence="1">Multi-pass membrane protein</topology>
    </subcellularLocation>
</comment>
<evidence type="ECO:0000256" key="10">
    <source>
        <dbReference type="SAM" id="Phobius"/>
    </source>
</evidence>
<dbReference type="Proteomes" id="UP000516369">
    <property type="component" value="Chromosome"/>
</dbReference>
<dbReference type="RefSeq" id="WP_190260679.1">
    <property type="nucleotide sequence ID" value="NZ_CP053923.1"/>
</dbReference>
<keyword evidence="5" id="KW-0406">Ion transport</keyword>
<feature type="transmembrane region" description="Helical" evidence="10">
    <location>
        <begin position="233"/>
        <end position="256"/>
    </location>
</feature>
<evidence type="ECO:0000256" key="1">
    <source>
        <dbReference type="ARBA" id="ARBA00004141"/>
    </source>
</evidence>
<dbReference type="PANTHER" id="PTHR43427:SF6">
    <property type="entry name" value="CHLORIDE CHANNEL PROTEIN CLC-E"/>
    <property type="match status" value="1"/>
</dbReference>
<evidence type="ECO:0000256" key="3">
    <source>
        <dbReference type="ARBA" id="ARBA00022692"/>
    </source>
</evidence>
<dbReference type="Pfam" id="PF00654">
    <property type="entry name" value="Voltage_CLC"/>
    <property type="match status" value="1"/>
</dbReference>
<dbReference type="EMBL" id="CP053923">
    <property type="protein sequence ID" value="QNT70193.1"/>
    <property type="molecule type" value="Genomic_DNA"/>
</dbReference>
<dbReference type="SUPFAM" id="SSF81340">
    <property type="entry name" value="Clc chloride channel"/>
    <property type="match status" value="1"/>
</dbReference>
<protein>
    <submittedName>
        <fullName evidence="11">Chloride channel protein</fullName>
    </submittedName>
</protein>
<feature type="transmembrane region" description="Helical" evidence="10">
    <location>
        <begin position="161"/>
        <end position="185"/>
    </location>
</feature>
<dbReference type="InterPro" id="IPR001807">
    <property type="entry name" value="ClC"/>
</dbReference>
<dbReference type="InterPro" id="IPR050368">
    <property type="entry name" value="ClC-type_chloride_channel"/>
</dbReference>
<keyword evidence="6 10" id="KW-0472">Membrane</keyword>
<reference evidence="11 12" key="1">
    <citation type="submission" date="2020-05" db="EMBL/GenBank/DDBJ databases">
        <title>Complete closed genome sequence of Defluviicoccus vanus.</title>
        <authorList>
            <person name="Bessarab I."/>
            <person name="Arumugam K."/>
            <person name="Maszenan A.M."/>
            <person name="Seviour R.J."/>
            <person name="Williams R.B."/>
        </authorList>
    </citation>
    <scope>NUCLEOTIDE SEQUENCE [LARGE SCALE GENOMIC DNA]</scope>
    <source>
        <strain evidence="11 12">Ben 114</strain>
    </source>
</reference>
<feature type="transmembrane region" description="Helical" evidence="10">
    <location>
        <begin position="323"/>
        <end position="344"/>
    </location>
</feature>
<evidence type="ECO:0000256" key="5">
    <source>
        <dbReference type="ARBA" id="ARBA00023065"/>
    </source>
</evidence>
<dbReference type="PANTHER" id="PTHR43427">
    <property type="entry name" value="CHLORIDE CHANNEL PROTEIN CLC-E"/>
    <property type="match status" value="1"/>
</dbReference>
<feature type="transmembrane region" description="Helical" evidence="10">
    <location>
        <begin position="57"/>
        <end position="79"/>
    </location>
</feature>
<proteinExistence type="predicted"/>
<evidence type="ECO:0000256" key="2">
    <source>
        <dbReference type="ARBA" id="ARBA00022448"/>
    </source>
</evidence>
<feature type="transmembrane region" description="Helical" evidence="10">
    <location>
        <begin position="137"/>
        <end position="155"/>
    </location>
</feature>
<sequence length="461" mass="47838">MPKHLKLINRRLRHAWFTPISWRRRLAFYGGALIVGLVAVGFAMAADQAQQLNQQLFARYPWLPFVMTPTLFALAAWLATRFSPGSQGSGIPHSIAGRHLRDSGLGQDLLTARVAFGKILLTLLGLLAGASIGREGPTVLVGASIMMVAAGLAGLKRERGFILAGAAAGIAAAFNTPLAGLVFAIEELARAYEQRTSGLVLLAVILAGIVSIATVGYYDYFGRSTVTLDLHNGWLPVIILGVFCGFLGGLFARLVLWTSRRLGRWFGKDLLHHPASFAAACGLVVAVAGYLTHGAVFGTGYAAARSALEGSGLIDWDFALAKWVVTAASTISGIPGGLLAPSLSVGAGIGSALSSLFVGTPAGSSAMLGMVAYFVGVTQAPITGFVLVMEMTGNHSMMVPLMAATMLGLGTSKLVCRVPLYHGLAMQIIHARRAAVRAASAASAAGADAGDKSAAPPNASS</sequence>